<reference evidence="6" key="1">
    <citation type="submission" date="2015-10" db="EMBL/GenBank/DDBJ databases">
        <title>Complete Genome Sequence of Aeromonas schubertii strain WL1483.</title>
        <authorList>
            <person name="Liu L."/>
        </authorList>
    </citation>
    <scope>NUCLEOTIDE SEQUENCE [LARGE SCALE GENOMIC DNA]</scope>
    <source>
        <strain evidence="6">WL1483</strain>
    </source>
</reference>
<dbReference type="InterPro" id="IPR001638">
    <property type="entry name" value="Solute-binding_3/MltF_N"/>
</dbReference>
<dbReference type="PANTHER" id="PTHR35936:SF25">
    <property type="entry name" value="ABC TRANSPORTER SUBSTRATE-BINDING PROTEIN"/>
    <property type="match status" value="1"/>
</dbReference>
<dbReference type="SUPFAM" id="SSF53850">
    <property type="entry name" value="Periplasmic binding protein-like II"/>
    <property type="match status" value="1"/>
</dbReference>
<gene>
    <name evidence="5" type="ORF">LA374_09160</name>
    <name evidence="4" type="ORF">WL1483_3002</name>
</gene>
<dbReference type="PATRIC" id="fig|652.5.peg.690"/>
<dbReference type="Pfam" id="PF00497">
    <property type="entry name" value="SBP_bac_3"/>
    <property type="match status" value="1"/>
</dbReference>
<evidence type="ECO:0000313" key="5">
    <source>
        <dbReference type="EMBL" id="MBZ6066378.1"/>
    </source>
</evidence>
<organism evidence="4 6">
    <name type="scientific">Aeromonas schubertii</name>
    <dbReference type="NCBI Taxonomy" id="652"/>
    <lineage>
        <taxon>Bacteria</taxon>
        <taxon>Pseudomonadati</taxon>
        <taxon>Pseudomonadota</taxon>
        <taxon>Gammaproteobacteria</taxon>
        <taxon>Aeromonadales</taxon>
        <taxon>Aeromonadaceae</taxon>
        <taxon>Aeromonas</taxon>
    </lineage>
</organism>
<protein>
    <submittedName>
        <fullName evidence="4">Amino acid ABC transporter substrate-binding protein</fullName>
    </submittedName>
    <submittedName>
        <fullName evidence="5">Transporter substrate-binding domain-containing protein</fullName>
    </submittedName>
</protein>
<dbReference type="PANTHER" id="PTHR35936">
    <property type="entry name" value="MEMBRANE-BOUND LYTIC MUREIN TRANSGLYCOSYLASE F"/>
    <property type="match status" value="1"/>
</dbReference>
<evidence type="ECO:0000313" key="6">
    <source>
        <dbReference type="Proteomes" id="UP000058114"/>
    </source>
</evidence>
<name>A0A0S2SL33_9GAMM</name>
<keyword evidence="7" id="KW-1185">Reference proteome</keyword>
<comment type="similarity">
    <text evidence="1">Belongs to the bacterial solute-binding protein 3 family.</text>
</comment>
<evidence type="ECO:0000256" key="2">
    <source>
        <dbReference type="ARBA" id="ARBA00022729"/>
    </source>
</evidence>
<reference evidence="4 6" key="2">
    <citation type="journal article" date="2016" name="Genome Announc.">
        <title>Complete Genome Sequence of the Highly Virulent Aeromonas schubertii Strain WL1483, Isolated from Diseased Snakehead Fish (Channa argus) in China.</title>
        <authorList>
            <person name="Liu L."/>
            <person name="Li N."/>
            <person name="Zhang D."/>
            <person name="Fu X."/>
            <person name="Shi C."/>
            <person name="Lin Q."/>
            <person name="Hao G."/>
        </authorList>
    </citation>
    <scope>NUCLEOTIDE SEQUENCE [LARGE SCALE GENOMIC DNA]</scope>
    <source>
        <strain evidence="4 6">WL1483</strain>
    </source>
</reference>
<evidence type="ECO:0000313" key="4">
    <source>
        <dbReference type="EMBL" id="ALP42421.1"/>
    </source>
</evidence>
<dbReference type="Proteomes" id="UP000774958">
    <property type="component" value="Unassembled WGS sequence"/>
</dbReference>
<evidence type="ECO:0000313" key="7">
    <source>
        <dbReference type="Proteomes" id="UP000774958"/>
    </source>
</evidence>
<evidence type="ECO:0000259" key="3">
    <source>
        <dbReference type="Pfam" id="PF00497"/>
    </source>
</evidence>
<dbReference type="EMBL" id="CP013067">
    <property type="protein sequence ID" value="ALP42421.1"/>
    <property type="molecule type" value="Genomic_DNA"/>
</dbReference>
<keyword evidence="2" id="KW-0732">Signal</keyword>
<dbReference type="Gene3D" id="3.40.190.10">
    <property type="entry name" value="Periplasmic binding protein-like II"/>
    <property type="match status" value="2"/>
</dbReference>
<proteinExistence type="inferred from homology"/>
<dbReference type="EMBL" id="JAIRBT010000010">
    <property type="protein sequence ID" value="MBZ6066378.1"/>
    <property type="molecule type" value="Genomic_DNA"/>
</dbReference>
<evidence type="ECO:0000256" key="1">
    <source>
        <dbReference type="ARBA" id="ARBA00010333"/>
    </source>
</evidence>
<dbReference type="AlphaFoldDB" id="A0A0S2SL33"/>
<dbReference type="RefSeq" id="WP_060584136.1">
    <property type="nucleotide sequence ID" value="NZ_CP013067.1"/>
</dbReference>
<dbReference type="Proteomes" id="UP000058114">
    <property type="component" value="Chromosome"/>
</dbReference>
<feature type="domain" description="Solute-binding protein family 3/N-terminal" evidence="3">
    <location>
        <begin position="29"/>
        <end position="233"/>
    </location>
</feature>
<accession>A0A0S2SL33</accession>
<reference evidence="5 7" key="3">
    <citation type="submission" date="2021-09" db="EMBL/GenBank/DDBJ databases">
        <title>Aeromonas schubertii isolated from Asian sea bass.</title>
        <authorList>
            <person name="Pinpimai K."/>
        </authorList>
    </citation>
    <scope>NUCLEOTIDE SEQUENCE [LARGE SCALE GENOMIC DNA]</scope>
    <source>
        <strain evidence="5 7">CHULA2021a</strain>
    </source>
</reference>
<sequence>MKIGWWAALMLLWFQWVQGQEVRIAVGEWPPYVGAELPRQGFLCELVKEAFHEVGIEASFHFFPWQRAYKLTLAGEFEATMPWFRSAQREQAFYYSLPLGHFTTRLFALADRPLPGLRSLQGYKVGGTRGYYYGEMFASLQNELEMEWSMSDEQTLGKLLLGRTDVMVMDEQVVLALLKEKGIPRTRLHSHSEPVWSEEGVLLIPRRLPNADALVNKLNVGLGRLHDSGRFARYWQPQP</sequence>
<dbReference type="KEGG" id="asr:WL1483_3002"/>